<name>A0A2H0UID3_9BACT</name>
<dbReference type="GO" id="GO:0019843">
    <property type="term" value="F:rRNA binding"/>
    <property type="evidence" value="ECO:0007669"/>
    <property type="project" value="InterPro"/>
</dbReference>
<dbReference type="InterPro" id="IPR014717">
    <property type="entry name" value="Transl_elong_EF1B/ribsomal_bS6"/>
</dbReference>
<dbReference type="InterPro" id="IPR035980">
    <property type="entry name" value="Ribosomal_bS6_sf"/>
</dbReference>
<sequence>MAENNMPAVEVEEVEMDSSESQSYELAFHVLPTIAEGEVNTVFEAIKDLIKKEGGEIFDGEAPERFELAYEVIKHLESKNRRFNSAYFGWVRFKAMPQDTVRINAEIEHNVSILRHLLIKLSRLEEENPFRFHDAIRDLKMVTNIEESDVSSDDAPASEEAEVEDTEVEKVEEDETTDEKST</sequence>
<dbReference type="GO" id="GO:0003735">
    <property type="term" value="F:structural constituent of ribosome"/>
    <property type="evidence" value="ECO:0007669"/>
    <property type="project" value="InterPro"/>
</dbReference>
<evidence type="ECO:0000256" key="3">
    <source>
        <dbReference type="ARBA" id="ARBA00035520"/>
    </source>
</evidence>
<protein>
    <recommendedName>
        <fullName evidence="2">Small ribosomal subunit protein bS6</fullName>
    </recommendedName>
    <alternativeName>
        <fullName evidence="3">30S ribosomal protein S6</fullName>
    </alternativeName>
</protein>
<dbReference type="SUPFAM" id="SSF54995">
    <property type="entry name" value="Ribosomal protein S6"/>
    <property type="match status" value="1"/>
</dbReference>
<dbReference type="AlphaFoldDB" id="A0A2H0UID3"/>
<evidence type="ECO:0000313" key="5">
    <source>
        <dbReference type="EMBL" id="PIR86161.1"/>
    </source>
</evidence>
<evidence type="ECO:0000313" key="6">
    <source>
        <dbReference type="Proteomes" id="UP000229612"/>
    </source>
</evidence>
<reference evidence="6" key="1">
    <citation type="submission" date="2017-09" db="EMBL/GenBank/DDBJ databases">
        <title>Depth-based differentiation of microbial function through sediment-hosted aquifers and enrichment of novel symbionts in the deep terrestrial subsurface.</title>
        <authorList>
            <person name="Probst A.J."/>
            <person name="Ladd B."/>
            <person name="Jarett J.K."/>
            <person name="Geller-Mcgrath D.E."/>
            <person name="Sieber C.M.K."/>
            <person name="Emerson J.B."/>
            <person name="Anantharaman K."/>
            <person name="Thomas B.C."/>
            <person name="Malmstrom R."/>
            <person name="Stieglmeier M."/>
            <person name="Klingl A."/>
            <person name="Woyke T."/>
            <person name="Ryan C.M."/>
            <person name="Banfield J.F."/>
        </authorList>
    </citation>
    <scope>NUCLEOTIDE SEQUENCE [LARGE SCALE GENOMIC DNA]</scope>
</reference>
<evidence type="ECO:0000256" key="4">
    <source>
        <dbReference type="SAM" id="MobiDB-lite"/>
    </source>
</evidence>
<evidence type="ECO:0000256" key="2">
    <source>
        <dbReference type="ARBA" id="ARBA00035294"/>
    </source>
</evidence>
<accession>A0A2H0UID3</accession>
<gene>
    <name evidence="5" type="ORF">COU14_00410</name>
</gene>
<dbReference type="Gene3D" id="3.30.70.60">
    <property type="match status" value="1"/>
</dbReference>
<dbReference type="InterPro" id="IPR000529">
    <property type="entry name" value="Ribosomal_bS6"/>
</dbReference>
<feature type="region of interest" description="Disordered" evidence="4">
    <location>
        <begin position="147"/>
        <end position="182"/>
    </location>
</feature>
<dbReference type="GO" id="GO:0005840">
    <property type="term" value="C:ribosome"/>
    <property type="evidence" value="ECO:0007669"/>
    <property type="project" value="InterPro"/>
</dbReference>
<dbReference type="Pfam" id="PF01250">
    <property type="entry name" value="Ribosomal_S6"/>
    <property type="match status" value="1"/>
</dbReference>
<comment type="similarity">
    <text evidence="1">Belongs to the bacterial ribosomal protein bS6 family.</text>
</comment>
<dbReference type="Proteomes" id="UP000229612">
    <property type="component" value="Unassembled WGS sequence"/>
</dbReference>
<comment type="caution">
    <text evidence="5">The sequence shown here is derived from an EMBL/GenBank/DDBJ whole genome shotgun (WGS) entry which is preliminary data.</text>
</comment>
<evidence type="ECO:0000256" key="1">
    <source>
        <dbReference type="ARBA" id="ARBA00009512"/>
    </source>
</evidence>
<proteinExistence type="inferred from homology"/>
<dbReference type="EMBL" id="PFBG01000005">
    <property type="protein sequence ID" value="PIR86161.1"/>
    <property type="molecule type" value="Genomic_DNA"/>
</dbReference>
<organism evidence="5 6">
    <name type="scientific">Candidatus Kaiserbacteria bacterium CG10_big_fil_rev_8_21_14_0_10_44_10</name>
    <dbReference type="NCBI Taxonomy" id="1974606"/>
    <lineage>
        <taxon>Bacteria</taxon>
        <taxon>Candidatus Kaiseribacteriota</taxon>
    </lineage>
</organism>
<dbReference type="GO" id="GO:0006412">
    <property type="term" value="P:translation"/>
    <property type="evidence" value="ECO:0007669"/>
    <property type="project" value="InterPro"/>
</dbReference>